<feature type="transmembrane region" description="Helical" evidence="1">
    <location>
        <begin position="79"/>
        <end position="102"/>
    </location>
</feature>
<dbReference type="Proteomes" id="UP000651977">
    <property type="component" value="Unassembled WGS sequence"/>
</dbReference>
<protein>
    <submittedName>
        <fullName evidence="2">Uncharacterized protein</fullName>
    </submittedName>
</protein>
<keyword evidence="1" id="KW-0472">Membrane</keyword>
<accession>A0ABQ1I6J4</accession>
<evidence type="ECO:0000256" key="1">
    <source>
        <dbReference type="SAM" id="Phobius"/>
    </source>
</evidence>
<feature type="transmembrane region" description="Helical" evidence="1">
    <location>
        <begin position="39"/>
        <end position="59"/>
    </location>
</feature>
<evidence type="ECO:0000313" key="3">
    <source>
        <dbReference type="Proteomes" id="UP000651977"/>
    </source>
</evidence>
<keyword evidence="1" id="KW-1133">Transmembrane helix</keyword>
<keyword evidence="3" id="KW-1185">Reference proteome</keyword>
<proteinExistence type="predicted"/>
<comment type="caution">
    <text evidence="2">The sequence shown here is derived from an EMBL/GenBank/DDBJ whole genome shotgun (WGS) entry which is preliminary data.</text>
</comment>
<gene>
    <name evidence="2" type="ORF">GCM10007414_30360</name>
</gene>
<evidence type="ECO:0000313" key="2">
    <source>
        <dbReference type="EMBL" id="GGB14847.1"/>
    </source>
</evidence>
<sequence length="109" mass="12555">MGFIVTSLMSLLGFYYECVWAYGKVQGLESFSKFDDPHGYWYFIVVYVNTSLLCLFIALKENYPYRLRALMNFNLESRLKPAQVVFAIVIAAIYFGTAFYVAELQSKGI</sequence>
<dbReference type="EMBL" id="BMDY01000020">
    <property type="protein sequence ID" value="GGB14847.1"/>
    <property type="molecule type" value="Genomic_DNA"/>
</dbReference>
<keyword evidence="1" id="KW-0812">Transmembrane</keyword>
<name>A0ABQ1I6J4_9ALTE</name>
<organism evidence="2 3">
    <name type="scientific">Agarivorans gilvus</name>
    <dbReference type="NCBI Taxonomy" id="680279"/>
    <lineage>
        <taxon>Bacteria</taxon>
        <taxon>Pseudomonadati</taxon>
        <taxon>Pseudomonadota</taxon>
        <taxon>Gammaproteobacteria</taxon>
        <taxon>Alteromonadales</taxon>
        <taxon>Alteromonadaceae</taxon>
        <taxon>Agarivorans</taxon>
    </lineage>
</organism>
<reference evidence="3" key="1">
    <citation type="journal article" date="2019" name="Int. J. Syst. Evol. Microbiol.">
        <title>The Global Catalogue of Microorganisms (GCM) 10K type strain sequencing project: providing services to taxonomists for standard genome sequencing and annotation.</title>
        <authorList>
            <consortium name="The Broad Institute Genomics Platform"/>
            <consortium name="The Broad Institute Genome Sequencing Center for Infectious Disease"/>
            <person name="Wu L."/>
            <person name="Ma J."/>
        </authorList>
    </citation>
    <scope>NUCLEOTIDE SEQUENCE [LARGE SCALE GENOMIC DNA]</scope>
    <source>
        <strain evidence="3">CGMCC 1.10131</strain>
    </source>
</reference>